<dbReference type="FunFam" id="3.30.43.10:FF:000004">
    <property type="entry name" value="Berberine bridge enzyme-like 15"/>
    <property type="match status" value="1"/>
</dbReference>
<dbReference type="Pfam" id="PF08031">
    <property type="entry name" value="BBE"/>
    <property type="match status" value="1"/>
</dbReference>
<dbReference type="Pfam" id="PF01565">
    <property type="entry name" value="FAD_binding_4"/>
    <property type="match status" value="1"/>
</dbReference>
<dbReference type="GO" id="GO:0016491">
    <property type="term" value="F:oxidoreductase activity"/>
    <property type="evidence" value="ECO:0007669"/>
    <property type="project" value="InterPro"/>
</dbReference>
<evidence type="ECO:0000313" key="9">
    <source>
        <dbReference type="EMBL" id="KAK9733257.1"/>
    </source>
</evidence>
<evidence type="ECO:0000256" key="3">
    <source>
        <dbReference type="ARBA" id="ARBA00022630"/>
    </source>
</evidence>
<accession>A0AAW1LCR6</accession>
<evidence type="ECO:0000256" key="5">
    <source>
        <dbReference type="ARBA" id="ARBA00022827"/>
    </source>
</evidence>
<dbReference type="PROSITE" id="PS51387">
    <property type="entry name" value="FAD_PCMH"/>
    <property type="match status" value="1"/>
</dbReference>
<dbReference type="Proteomes" id="UP001443914">
    <property type="component" value="Unassembled WGS sequence"/>
</dbReference>
<name>A0AAW1LCR6_SAPOF</name>
<evidence type="ECO:0000256" key="6">
    <source>
        <dbReference type="ARBA" id="ARBA00023157"/>
    </source>
</evidence>
<keyword evidence="5" id="KW-0274">FAD</keyword>
<gene>
    <name evidence="9" type="ORF">RND81_04G055100</name>
</gene>
<dbReference type="EMBL" id="JBDFQZ010000004">
    <property type="protein sequence ID" value="KAK9733257.1"/>
    <property type="molecule type" value="Genomic_DNA"/>
</dbReference>
<dbReference type="Gene3D" id="3.40.462.20">
    <property type="match status" value="1"/>
</dbReference>
<evidence type="ECO:0000256" key="7">
    <source>
        <dbReference type="ARBA" id="ARBA00023180"/>
    </source>
</evidence>
<proteinExistence type="inferred from homology"/>
<dbReference type="InterPro" id="IPR016169">
    <property type="entry name" value="FAD-bd_PCMH_sub2"/>
</dbReference>
<dbReference type="InterPro" id="IPR012951">
    <property type="entry name" value="BBE"/>
</dbReference>
<keyword evidence="10" id="KW-1185">Reference proteome</keyword>
<dbReference type="InterPro" id="IPR016166">
    <property type="entry name" value="FAD-bd_PCMH"/>
</dbReference>
<comment type="similarity">
    <text evidence="2">Belongs to the oxygen-dependent FAD-linked oxidoreductase family.</text>
</comment>
<dbReference type="GO" id="GO:0071949">
    <property type="term" value="F:FAD binding"/>
    <property type="evidence" value="ECO:0007669"/>
    <property type="project" value="InterPro"/>
</dbReference>
<evidence type="ECO:0000256" key="1">
    <source>
        <dbReference type="ARBA" id="ARBA00001974"/>
    </source>
</evidence>
<keyword evidence="3" id="KW-0285">Flavoprotein</keyword>
<comment type="cofactor">
    <cofactor evidence="1">
        <name>FAD</name>
        <dbReference type="ChEBI" id="CHEBI:57692"/>
    </cofactor>
</comment>
<organism evidence="9 10">
    <name type="scientific">Saponaria officinalis</name>
    <name type="common">Common soapwort</name>
    <name type="synonym">Lychnis saponaria</name>
    <dbReference type="NCBI Taxonomy" id="3572"/>
    <lineage>
        <taxon>Eukaryota</taxon>
        <taxon>Viridiplantae</taxon>
        <taxon>Streptophyta</taxon>
        <taxon>Embryophyta</taxon>
        <taxon>Tracheophyta</taxon>
        <taxon>Spermatophyta</taxon>
        <taxon>Magnoliopsida</taxon>
        <taxon>eudicotyledons</taxon>
        <taxon>Gunneridae</taxon>
        <taxon>Pentapetalae</taxon>
        <taxon>Caryophyllales</taxon>
        <taxon>Caryophyllaceae</taxon>
        <taxon>Caryophylleae</taxon>
        <taxon>Saponaria</taxon>
    </lineage>
</organism>
<dbReference type="PANTHER" id="PTHR32448">
    <property type="entry name" value="OS08G0158400 PROTEIN"/>
    <property type="match status" value="1"/>
</dbReference>
<evidence type="ECO:0000259" key="8">
    <source>
        <dbReference type="PROSITE" id="PS51387"/>
    </source>
</evidence>
<protein>
    <recommendedName>
        <fullName evidence="8">FAD-binding PCMH-type domain-containing protein</fullName>
    </recommendedName>
</protein>
<comment type="caution">
    <text evidence="9">The sequence shown here is derived from an EMBL/GenBank/DDBJ whole genome shotgun (WGS) entry which is preliminary data.</text>
</comment>
<reference evidence="9" key="1">
    <citation type="submission" date="2024-03" db="EMBL/GenBank/DDBJ databases">
        <title>WGS assembly of Saponaria officinalis var. Norfolk2.</title>
        <authorList>
            <person name="Jenkins J."/>
            <person name="Shu S."/>
            <person name="Grimwood J."/>
            <person name="Barry K."/>
            <person name="Goodstein D."/>
            <person name="Schmutz J."/>
            <person name="Leebens-Mack J."/>
            <person name="Osbourn A."/>
        </authorList>
    </citation>
    <scope>NUCLEOTIDE SEQUENCE [LARGE SCALE GENOMIC DNA]</scope>
    <source>
        <strain evidence="9">JIC</strain>
    </source>
</reference>
<sequence length="580" mass="65731">MRYGLYKSDAPNVLSTLLKTTSLLITSPLINILSTYQNMNTIAQRNEVHQNGDRNKNENGDDNNIIHTLIQPHKLKDSIIESLHNDGFSSTSISSVIYTKENPSYSTVLNSQIRNLRFITPTTPKPLLIITPLHASHVQGAVTWAKKKRLQMKIRSGGHDYEGLSYVSNSPFFILDMFNLRSVQVNVEDETAWVQTGATLGELIYNIGKNSNVLGFPAGVCPTVGVGGHFSGAGYGNMMRKYGLTIDNVIDAEIVDVNGRLLNRETMGEDLFWAIRGGGGASFGVILSYKIKLVRVPEIVTVFRVTRTMEENALDIVLQWQEIASTIDDNLFLRLTMDAVDGLVEGEKTVKATFNTLFLGDSKTLISIMREQFPKLGLSESDCYEASWVDSVIFWADDPIGTPIESLLRRRPSKLSHLTRKSDYVRDPISKDGFEFIFKKLIELEAVRLTFNPYGGKMSEIPEEDAPFPHRKGNLFKIQYLCNWDETGEEKAKYYTDLVRKLYVYMTPYVSKYPRRAYYNYRDLDLGVNKHDGSKSYIDGRKYGIQYFVNNFDKLVKVKGMVDPENFFRNEQSIPLLPTM</sequence>
<dbReference type="Gene3D" id="3.30.465.10">
    <property type="match status" value="1"/>
</dbReference>
<evidence type="ECO:0000256" key="4">
    <source>
        <dbReference type="ARBA" id="ARBA00022729"/>
    </source>
</evidence>
<dbReference type="InterPro" id="IPR016167">
    <property type="entry name" value="FAD-bd_PCMH_sub1"/>
</dbReference>
<keyword evidence="4" id="KW-0732">Signal</keyword>
<keyword evidence="7" id="KW-0325">Glycoprotein</keyword>
<evidence type="ECO:0000313" key="10">
    <source>
        <dbReference type="Proteomes" id="UP001443914"/>
    </source>
</evidence>
<dbReference type="InterPro" id="IPR006094">
    <property type="entry name" value="Oxid_FAD_bind_N"/>
</dbReference>
<dbReference type="InterPro" id="IPR036318">
    <property type="entry name" value="FAD-bd_PCMH-like_sf"/>
</dbReference>
<dbReference type="Gene3D" id="3.30.43.10">
    <property type="entry name" value="Uridine Diphospho-n-acetylenolpyruvylglucosamine Reductase, domain 2"/>
    <property type="match status" value="1"/>
</dbReference>
<keyword evidence="6" id="KW-1015">Disulfide bond</keyword>
<feature type="domain" description="FAD-binding PCMH-type" evidence="8">
    <location>
        <begin position="122"/>
        <end position="296"/>
    </location>
</feature>
<dbReference type="AlphaFoldDB" id="A0AAW1LCR6"/>
<evidence type="ECO:0000256" key="2">
    <source>
        <dbReference type="ARBA" id="ARBA00005466"/>
    </source>
</evidence>
<dbReference type="SUPFAM" id="SSF56176">
    <property type="entry name" value="FAD-binding/transporter-associated domain-like"/>
    <property type="match status" value="1"/>
</dbReference>